<dbReference type="Pfam" id="PF11753">
    <property type="entry name" value="DUF3310"/>
    <property type="match status" value="1"/>
</dbReference>
<keyword evidence="2" id="KW-1185">Reference proteome</keyword>
<evidence type="ECO:0000313" key="2">
    <source>
        <dbReference type="Proteomes" id="UP001144712"/>
    </source>
</evidence>
<protein>
    <recommendedName>
        <fullName evidence="3">DUF3310 domain-containing protein</fullName>
    </recommendedName>
</protein>
<name>A0A9Q7BLJ8_9CAUD</name>
<dbReference type="EMBL" id="MZ401005">
    <property type="protein sequence ID" value="QYC53081.1"/>
    <property type="molecule type" value="Genomic_DNA"/>
</dbReference>
<accession>A0A9Q7BLJ8</accession>
<sequence>MLVRSLKDITWSIRQNMTFETKDESDDMYLIQYIAKGNTEVKCDWFKKEYFEPILTIREFARDKVTHPGHYNNGIEVWDYTDSWRMDFLEGNIIKYITRYKYKNGIEDLKKAKQYIERLIEREEKENEGIEE</sequence>
<proteinExistence type="predicted"/>
<dbReference type="InterPro" id="IPR021739">
    <property type="entry name" value="SaV-like"/>
</dbReference>
<evidence type="ECO:0008006" key="3">
    <source>
        <dbReference type="Google" id="ProtNLM"/>
    </source>
</evidence>
<reference evidence="1" key="1">
    <citation type="submission" date="2021-06" db="EMBL/GenBank/DDBJ databases">
        <authorList>
            <person name="Noor Mohammadi T."/>
            <person name="Li Y."/>
            <person name="Shen C."/>
            <person name="Masuda Y."/>
            <person name="Honjoh K.-I."/>
            <person name="Miyamoto T."/>
        </authorList>
    </citation>
    <scope>NUCLEOTIDE SEQUENCE</scope>
</reference>
<dbReference type="Proteomes" id="UP001144712">
    <property type="component" value="Segment"/>
</dbReference>
<organism evidence="1 2">
    <name type="scientific">Clostridium phage CPQ3</name>
    <dbReference type="NCBI Taxonomy" id="2863149"/>
    <lineage>
        <taxon>Viruses</taxon>
        <taxon>Duplodnaviria</taxon>
        <taxon>Heunggongvirae</taxon>
        <taxon>Uroviricota</taxon>
        <taxon>Caudoviricetes</taxon>
        <taxon>Guelinviridae</taxon>
        <taxon>Brucesealvirus</taxon>
        <taxon>Brucesealvirus cpq3</taxon>
    </lineage>
</organism>
<evidence type="ECO:0000313" key="1">
    <source>
        <dbReference type="EMBL" id="QYC53081.1"/>
    </source>
</evidence>